<keyword evidence="4" id="KW-0862">Zinc</keyword>
<feature type="compositionally biased region" description="Basic and acidic residues" evidence="6">
    <location>
        <begin position="257"/>
        <end position="266"/>
    </location>
</feature>
<reference evidence="8" key="2">
    <citation type="submission" date="2020-12" db="EMBL/GenBank/DDBJ databases">
        <authorList>
            <person name="Kanost M."/>
        </authorList>
    </citation>
    <scope>NUCLEOTIDE SEQUENCE</scope>
</reference>
<dbReference type="Proteomes" id="UP000791440">
    <property type="component" value="Unassembled WGS sequence"/>
</dbReference>
<dbReference type="InterPro" id="IPR036236">
    <property type="entry name" value="Znf_C2H2_sf"/>
</dbReference>
<keyword evidence="1" id="KW-0479">Metal-binding</keyword>
<keyword evidence="2" id="KW-0677">Repeat</keyword>
<protein>
    <recommendedName>
        <fullName evidence="7">C2H2-type domain-containing protein</fullName>
    </recommendedName>
</protein>
<evidence type="ECO:0000256" key="5">
    <source>
        <dbReference type="PROSITE-ProRule" id="PRU00042"/>
    </source>
</evidence>
<feature type="compositionally biased region" description="Polar residues" evidence="6">
    <location>
        <begin position="147"/>
        <end position="162"/>
    </location>
</feature>
<dbReference type="Pfam" id="PF00096">
    <property type="entry name" value="zf-C2H2"/>
    <property type="match status" value="2"/>
</dbReference>
<accession>A0A922D0Y9</accession>
<organism evidence="8 9">
    <name type="scientific">Manduca sexta</name>
    <name type="common">Tobacco hawkmoth</name>
    <name type="synonym">Tobacco hornworm</name>
    <dbReference type="NCBI Taxonomy" id="7130"/>
    <lineage>
        <taxon>Eukaryota</taxon>
        <taxon>Metazoa</taxon>
        <taxon>Ecdysozoa</taxon>
        <taxon>Arthropoda</taxon>
        <taxon>Hexapoda</taxon>
        <taxon>Insecta</taxon>
        <taxon>Pterygota</taxon>
        <taxon>Neoptera</taxon>
        <taxon>Endopterygota</taxon>
        <taxon>Lepidoptera</taxon>
        <taxon>Glossata</taxon>
        <taxon>Ditrysia</taxon>
        <taxon>Bombycoidea</taxon>
        <taxon>Sphingidae</taxon>
        <taxon>Sphinginae</taxon>
        <taxon>Sphingini</taxon>
        <taxon>Manduca</taxon>
    </lineage>
</organism>
<feature type="compositionally biased region" description="Pro residues" evidence="6">
    <location>
        <begin position="666"/>
        <end position="678"/>
    </location>
</feature>
<feature type="domain" description="C2H2-type" evidence="7">
    <location>
        <begin position="538"/>
        <end position="566"/>
    </location>
</feature>
<feature type="domain" description="C2H2-type" evidence="7">
    <location>
        <begin position="477"/>
        <end position="499"/>
    </location>
</feature>
<dbReference type="PANTHER" id="PTHR24403">
    <property type="entry name" value="ZINC FINGER PROTEIN"/>
    <property type="match status" value="1"/>
</dbReference>
<dbReference type="PANTHER" id="PTHR24403:SF67">
    <property type="entry name" value="FI01116P-RELATED"/>
    <property type="match status" value="1"/>
</dbReference>
<evidence type="ECO:0000256" key="3">
    <source>
        <dbReference type="ARBA" id="ARBA00022771"/>
    </source>
</evidence>
<dbReference type="GO" id="GO:0005634">
    <property type="term" value="C:nucleus"/>
    <property type="evidence" value="ECO:0007669"/>
    <property type="project" value="TreeGrafter"/>
</dbReference>
<dbReference type="SMART" id="SM00355">
    <property type="entry name" value="ZnF_C2H2"/>
    <property type="match status" value="10"/>
</dbReference>
<dbReference type="InterPro" id="IPR013087">
    <property type="entry name" value="Znf_C2H2_type"/>
</dbReference>
<feature type="region of interest" description="Disordered" evidence="6">
    <location>
        <begin position="239"/>
        <end position="291"/>
    </location>
</feature>
<feature type="region of interest" description="Disordered" evidence="6">
    <location>
        <begin position="143"/>
        <end position="162"/>
    </location>
</feature>
<feature type="domain" description="C2H2-type" evidence="7">
    <location>
        <begin position="423"/>
        <end position="450"/>
    </location>
</feature>
<keyword evidence="3 5" id="KW-0863">Zinc-finger</keyword>
<proteinExistence type="predicted"/>
<feature type="domain" description="C2H2-type" evidence="7">
    <location>
        <begin position="449"/>
        <end position="476"/>
    </location>
</feature>
<gene>
    <name evidence="8" type="ORF">O3G_MSEX014835</name>
</gene>
<evidence type="ECO:0000259" key="7">
    <source>
        <dbReference type="PROSITE" id="PS50157"/>
    </source>
</evidence>
<name>A0A922D0Y9_MANSE</name>
<dbReference type="EMBL" id="JH669304">
    <property type="protein sequence ID" value="KAG6464961.1"/>
    <property type="molecule type" value="Genomic_DNA"/>
</dbReference>
<dbReference type="GO" id="GO:0045944">
    <property type="term" value="P:positive regulation of transcription by RNA polymerase II"/>
    <property type="evidence" value="ECO:0007669"/>
    <property type="project" value="TreeGrafter"/>
</dbReference>
<reference evidence="8" key="1">
    <citation type="journal article" date="2016" name="Insect Biochem. Mol. Biol.">
        <title>Multifaceted biological insights from a draft genome sequence of the tobacco hornworm moth, Manduca sexta.</title>
        <authorList>
            <person name="Kanost M.R."/>
            <person name="Arrese E.L."/>
            <person name="Cao X."/>
            <person name="Chen Y.R."/>
            <person name="Chellapilla S."/>
            <person name="Goldsmith M.R."/>
            <person name="Grosse-Wilde E."/>
            <person name="Heckel D.G."/>
            <person name="Herndon N."/>
            <person name="Jiang H."/>
            <person name="Papanicolaou A."/>
            <person name="Qu J."/>
            <person name="Soulages J.L."/>
            <person name="Vogel H."/>
            <person name="Walters J."/>
            <person name="Waterhouse R.M."/>
            <person name="Ahn S.J."/>
            <person name="Almeida F.C."/>
            <person name="An C."/>
            <person name="Aqrawi P."/>
            <person name="Bretschneider A."/>
            <person name="Bryant W.B."/>
            <person name="Bucks S."/>
            <person name="Chao H."/>
            <person name="Chevignon G."/>
            <person name="Christen J.M."/>
            <person name="Clarke D.F."/>
            <person name="Dittmer N.T."/>
            <person name="Ferguson L.C.F."/>
            <person name="Garavelou S."/>
            <person name="Gordon K.H.J."/>
            <person name="Gunaratna R.T."/>
            <person name="Han Y."/>
            <person name="Hauser F."/>
            <person name="He Y."/>
            <person name="Heidel-Fischer H."/>
            <person name="Hirsh A."/>
            <person name="Hu Y."/>
            <person name="Jiang H."/>
            <person name="Kalra D."/>
            <person name="Klinner C."/>
            <person name="Konig C."/>
            <person name="Kovar C."/>
            <person name="Kroll A.R."/>
            <person name="Kuwar S.S."/>
            <person name="Lee S.L."/>
            <person name="Lehman R."/>
            <person name="Li K."/>
            <person name="Li Z."/>
            <person name="Liang H."/>
            <person name="Lovelace S."/>
            <person name="Lu Z."/>
            <person name="Mansfield J.H."/>
            <person name="McCulloch K.J."/>
            <person name="Mathew T."/>
            <person name="Morton B."/>
            <person name="Muzny D.M."/>
            <person name="Neunemann D."/>
            <person name="Ongeri F."/>
            <person name="Pauchet Y."/>
            <person name="Pu L.L."/>
            <person name="Pyrousis I."/>
            <person name="Rao X.J."/>
            <person name="Redding A."/>
            <person name="Roesel C."/>
            <person name="Sanchez-Gracia A."/>
            <person name="Schaack S."/>
            <person name="Shukla A."/>
            <person name="Tetreau G."/>
            <person name="Wang Y."/>
            <person name="Xiong G.H."/>
            <person name="Traut W."/>
            <person name="Walsh T.K."/>
            <person name="Worley K.C."/>
            <person name="Wu D."/>
            <person name="Wu W."/>
            <person name="Wu Y.Q."/>
            <person name="Zhang X."/>
            <person name="Zou Z."/>
            <person name="Zucker H."/>
            <person name="Briscoe A.D."/>
            <person name="Burmester T."/>
            <person name="Clem R.J."/>
            <person name="Feyereisen R."/>
            <person name="Grimmelikhuijzen C.J.P."/>
            <person name="Hamodrakas S.J."/>
            <person name="Hansson B.S."/>
            <person name="Huguet E."/>
            <person name="Jermiin L.S."/>
            <person name="Lan Q."/>
            <person name="Lehman H.K."/>
            <person name="Lorenzen M."/>
            <person name="Merzendorfer H."/>
            <person name="Michalopoulos I."/>
            <person name="Morton D.B."/>
            <person name="Muthukrishnan S."/>
            <person name="Oakeshott J.G."/>
            <person name="Palmer W."/>
            <person name="Park Y."/>
            <person name="Passarelli A.L."/>
            <person name="Rozas J."/>
            <person name="Schwartz L.M."/>
            <person name="Smith W."/>
            <person name="Southgate A."/>
            <person name="Vilcinskas A."/>
            <person name="Vogt R."/>
            <person name="Wang P."/>
            <person name="Werren J."/>
            <person name="Yu X.Q."/>
            <person name="Zhou J.J."/>
            <person name="Brown S.J."/>
            <person name="Scherer S.E."/>
            <person name="Richards S."/>
            <person name="Blissard G.W."/>
        </authorList>
    </citation>
    <scope>NUCLEOTIDE SEQUENCE</scope>
</reference>
<dbReference type="Gene3D" id="3.30.160.60">
    <property type="entry name" value="Classic Zinc Finger"/>
    <property type="match status" value="6"/>
</dbReference>
<feature type="domain" description="C2H2-type" evidence="7">
    <location>
        <begin position="338"/>
        <end position="360"/>
    </location>
</feature>
<feature type="domain" description="C2H2-type" evidence="7">
    <location>
        <begin position="601"/>
        <end position="628"/>
    </location>
</feature>
<dbReference type="InterPro" id="IPR050688">
    <property type="entry name" value="Zinc_finger/UBP_domain"/>
</dbReference>
<feature type="region of interest" description="Disordered" evidence="6">
    <location>
        <begin position="666"/>
        <end position="690"/>
    </location>
</feature>
<feature type="domain" description="C2H2-type" evidence="7">
    <location>
        <begin position="629"/>
        <end position="657"/>
    </location>
</feature>
<dbReference type="PROSITE" id="PS00028">
    <property type="entry name" value="ZINC_FINGER_C2H2_1"/>
    <property type="match status" value="7"/>
</dbReference>
<sequence length="690" mass="78553">MNVEVNPLNMNGICVGCLSSDRKLKILSNEETKLFVQEFLDSFDMVKESVLLCWECVAIVQKTVRFKKQVKYAKSYLMTCLPNTPAPTLSKLKITETQILDVKMSSHKKTRKSKMKITQSNTESQSISMVTCDLIYKDDLKKDSDQNDSNTDSKINKENVSMQEVVKIDSDVRETKNEDSTVRKYEYYPFPDVLVKTEDSSSLDMDVEGYYMDDNAEYGDTGNVTEIAKVDIKEVNGKLKSTKRKQDATYSDSDDEPLVKKKEEKKCRKRKKEKDSSGPKPSRREKPAGVVASARVARKLQELNVAADQLEMVLLSWQEVEEERQRSLASETFTRHAYRCYDCALGFNYRVKLDNHMKKHQPSAGSLVCEVCKIHCKNAHALSAHRRRHRVRWRCVACGGAWSRAAVAADHLARLHAAAPPAHLCTVCGHTDTSLGRLRNHMKNHSERQKCELCGKTFRNRDSLRTHLFIHKGEKEYQCPQCDKKFLFKRALHVHLITHDAPALLYCHECDMNFKNRMSYGQHMRYSLKHIDPAKLKHACTLCDKKFLKAARLEEHNLAVHLKATPFHCAVQGCNFASSSRPVLRSHVRMVHRDGRAARNYVCHTCGKAYKNKKTLEGHLRSHSGERPFHCALCPATFGYEAALYNHNKVVHLKEKAGGRVCPPPGLPARAPDPPQPPATTTWRGTAYDM</sequence>
<dbReference type="SUPFAM" id="SSF57667">
    <property type="entry name" value="beta-beta-alpha zinc fingers"/>
    <property type="match status" value="4"/>
</dbReference>
<keyword evidence="9" id="KW-1185">Reference proteome</keyword>
<evidence type="ECO:0000256" key="6">
    <source>
        <dbReference type="SAM" id="MobiDB-lite"/>
    </source>
</evidence>
<dbReference type="PROSITE" id="PS50157">
    <property type="entry name" value="ZINC_FINGER_C2H2_2"/>
    <property type="match status" value="7"/>
</dbReference>
<evidence type="ECO:0000256" key="4">
    <source>
        <dbReference type="ARBA" id="ARBA00022833"/>
    </source>
</evidence>
<dbReference type="OrthoDB" id="4748970at2759"/>
<feature type="compositionally biased region" description="Basic and acidic residues" evidence="6">
    <location>
        <begin position="273"/>
        <end position="287"/>
    </location>
</feature>
<evidence type="ECO:0000313" key="9">
    <source>
        <dbReference type="Proteomes" id="UP000791440"/>
    </source>
</evidence>
<dbReference type="AlphaFoldDB" id="A0A922D0Y9"/>
<evidence type="ECO:0000313" key="8">
    <source>
        <dbReference type="EMBL" id="KAG6464961.1"/>
    </source>
</evidence>
<dbReference type="FunFam" id="3.30.160.60:FF:000100">
    <property type="entry name" value="Zinc finger 45-like"/>
    <property type="match status" value="1"/>
</dbReference>
<evidence type="ECO:0000256" key="1">
    <source>
        <dbReference type="ARBA" id="ARBA00022723"/>
    </source>
</evidence>
<evidence type="ECO:0000256" key="2">
    <source>
        <dbReference type="ARBA" id="ARBA00022737"/>
    </source>
</evidence>
<dbReference type="EMBL" id="JH669304">
    <property type="protein sequence ID" value="KAG6464962.1"/>
    <property type="molecule type" value="Genomic_DNA"/>
</dbReference>
<dbReference type="GO" id="GO:0008270">
    <property type="term" value="F:zinc ion binding"/>
    <property type="evidence" value="ECO:0007669"/>
    <property type="project" value="UniProtKB-KW"/>
</dbReference>
<comment type="caution">
    <text evidence="8">The sequence shown here is derived from an EMBL/GenBank/DDBJ whole genome shotgun (WGS) entry which is preliminary data.</text>
</comment>